<keyword evidence="4 7" id="KW-0547">Nucleotide-binding</keyword>
<name>A0ABN1S112_9ACTN</name>
<dbReference type="PROSITE" id="PS00107">
    <property type="entry name" value="PROTEIN_KINASE_ATP"/>
    <property type="match status" value="1"/>
</dbReference>
<evidence type="ECO:0000256" key="5">
    <source>
        <dbReference type="ARBA" id="ARBA00022777"/>
    </source>
</evidence>
<dbReference type="RefSeq" id="WP_344247617.1">
    <property type="nucleotide sequence ID" value="NZ_BAAAHH010000067.1"/>
</dbReference>
<keyword evidence="6 7" id="KW-0067">ATP-binding</keyword>
<organism evidence="9 10">
    <name type="scientific">Actinocorallia libanotica</name>
    <dbReference type="NCBI Taxonomy" id="46162"/>
    <lineage>
        <taxon>Bacteria</taxon>
        <taxon>Bacillati</taxon>
        <taxon>Actinomycetota</taxon>
        <taxon>Actinomycetes</taxon>
        <taxon>Streptosporangiales</taxon>
        <taxon>Thermomonosporaceae</taxon>
        <taxon>Actinocorallia</taxon>
    </lineage>
</organism>
<keyword evidence="3" id="KW-0808">Transferase</keyword>
<dbReference type="EMBL" id="BAAAHH010000067">
    <property type="protein sequence ID" value="GAA0969702.1"/>
    <property type="molecule type" value="Genomic_DNA"/>
</dbReference>
<dbReference type="PROSITE" id="PS50011">
    <property type="entry name" value="PROTEIN_KINASE_DOM"/>
    <property type="match status" value="1"/>
</dbReference>
<dbReference type="Pfam" id="PF00069">
    <property type="entry name" value="Pkinase"/>
    <property type="match status" value="1"/>
</dbReference>
<dbReference type="InterPro" id="IPR000719">
    <property type="entry name" value="Prot_kinase_dom"/>
</dbReference>
<keyword evidence="2" id="KW-0723">Serine/threonine-protein kinase</keyword>
<evidence type="ECO:0000256" key="6">
    <source>
        <dbReference type="ARBA" id="ARBA00022840"/>
    </source>
</evidence>
<keyword evidence="5" id="KW-0418">Kinase</keyword>
<dbReference type="SUPFAM" id="SSF56112">
    <property type="entry name" value="Protein kinase-like (PK-like)"/>
    <property type="match status" value="1"/>
</dbReference>
<dbReference type="EC" id="2.7.11.1" evidence="1"/>
<evidence type="ECO:0000259" key="8">
    <source>
        <dbReference type="PROSITE" id="PS50011"/>
    </source>
</evidence>
<evidence type="ECO:0000256" key="4">
    <source>
        <dbReference type="ARBA" id="ARBA00022741"/>
    </source>
</evidence>
<evidence type="ECO:0000313" key="10">
    <source>
        <dbReference type="Proteomes" id="UP001500665"/>
    </source>
</evidence>
<evidence type="ECO:0000256" key="2">
    <source>
        <dbReference type="ARBA" id="ARBA00022527"/>
    </source>
</evidence>
<dbReference type="InterPro" id="IPR011009">
    <property type="entry name" value="Kinase-like_dom_sf"/>
</dbReference>
<keyword evidence="10" id="KW-1185">Reference proteome</keyword>
<dbReference type="Proteomes" id="UP001500665">
    <property type="component" value="Unassembled WGS sequence"/>
</dbReference>
<comment type="caution">
    <text evidence="9">The sequence shown here is derived from an EMBL/GenBank/DDBJ whole genome shotgun (WGS) entry which is preliminary data.</text>
</comment>
<evidence type="ECO:0000256" key="1">
    <source>
        <dbReference type="ARBA" id="ARBA00012513"/>
    </source>
</evidence>
<dbReference type="InterPro" id="IPR008271">
    <property type="entry name" value="Ser/Thr_kinase_AS"/>
</dbReference>
<dbReference type="InterPro" id="IPR017441">
    <property type="entry name" value="Protein_kinase_ATP_BS"/>
</dbReference>
<evidence type="ECO:0000256" key="3">
    <source>
        <dbReference type="ARBA" id="ARBA00022679"/>
    </source>
</evidence>
<dbReference type="Gene3D" id="1.10.510.10">
    <property type="entry name" value="Transferase(Phosphotransferase) domain 1"/>
    <property type="match status" value="1"/>
</dbReference>
<evidence type="ECO:0000256" key="7">
    <source>
        <dbReference type="PROSITE-ProRule" id="PRU10141"/>
    </source>
</evidence>
<sequence length="494" mass="53836">MRIVADRYELLKPLGRGGMGVVHHAVDRVLEREVAVKVLPAEMLGSATFKGRFRREAKAAASLSHPNIALVLDLGEDTTGDEPVPFIVMELLEGQTLAQCLESGPMSPEDAAAVAEGVLDALRHSHERGVIHRDVKPSNIMVHRDGERLRIKVMDFGIAKLAAETATRLTATGTLVGTPAYLSPEQAQAELLDHRSDLYSLACVLFETLTGRPPFTADLPAALLLQHIQKKPDAPSAHRPGLHPGWDVFIGTLLAKDPADRYADAETASHALRTLLASAPVPVGMPPPAPAPALPARTVVERHTVPRPTTPAQLTRQTSLTRRSKATVALVAVVAGLFFALDDLAERNSRFSTDGEKKRADAVVSSPVLYTPPAIRFEEGGLWVGSATWEDGPTSKADSTARYSEFKLEPFTKMSKGDLVGSMFYFRWSCEQDVVAEGDYTSTDVKFRFSLIPTEWYQKGKCRQGKMTVTFSADRKKADIDINSGEIHGTFTKR</sequence>
<protein>
    <recommendedName>
        <fullName evidence="1">non-specific serine/threonine protein kinase</fullName>
        <ecNumber evidence="1">2.7.11.1</ecNumber>
    </recommendedName>
</protein>
<feature type="binding site" evidence="7">
    <location>
        <position position="37"/>
    </location>
    <ligand>
        <name>ATP</name>
        <dbReference type="ChEBI" id="CHEBI:30616"/>
    </ligand>
</feature>
<gene>
    <name evidence="9" type="ORF">GCM10009550_76700</name>
</gene>
<dbReference type="Gene3D" id="3.30.200.20">
    <property type="entry name" value="Phosphorylase Kinase, domain 1"/>
    <property type="match status" value="1"/>
</dbReference>
<feature type="domain" description="Protein kinase" evidence="8">
    <location>
        <begin position="8"/>
        <end position="273"/>
    </location>
</feature>
<proteinExistence type="predicted"/>
<dbReference type="CDD" id="cd14014">
    <property type="entry name" value="STKc_PknB_like"/>
    <property type="match status" value="1"/>
</dbReference>
<dbReference type="PANTHER" id="PTHR43289:SF6">
    <property type="entry name" value="SERINE_THREONINE-PROTEIN KINASE NEKL-3"/>
    <property type="match status" value="1"/>
</dbReference>
<dbReference type="PANTHER" id="PTHR43289">
    <property type="entry name" value="MITOGEN-ACTIVATED PROTEIN KINASE KINASE KINASE 20-RELATED"/>
    <property type="match status" value="1"/>
</dbReference>
<accession>A0ABN1S112</accession>
<dbReference type="SMART" id="SM00220">
    <property type="entry name" value="S_TKc"/>
    <property type="match status" value="1"/>
</dbReference>
<dbReference type="PROSITE" id="PS00108">
    <property type="entry name" value="PROTEIN_KINASE_ST"/>
    <property type="match status" value="1"/>
</dbReference>
<evidence type="ECO:0000313" key="9">
    <source>
        <dbReference type="EMBL" id="GAA0969702.1"/>
    </source>
</evidence>
<reference evidence="9 10" key="1">
    <citation type="journal article" date="2019" name="Int. J. Syst. Evol. Microbiol.">
        <title>The Global Catalogue of Microorganisms (GCM) 10K type strain sequencing project: providing services to taxonomists for standard genome sequencing and annotation.</title>
        <authorList>
            <consortium name="The Broad Institute Genomics Platform"/>
            <consortium name="The Broad Institute Genome Sequencing Center for Infectious Disease"/>
            <person name="Wu L."/>
            <person name="Ma J."/>
        </authorList>
    </citation>
    <scope>NUCLEOTIDE SEQUENCE [LARGE SCALE GENOMIC DNA]</scope>
    <source>
        <strain evidence="9 10">JCM 10696</strain>
    </source>
</reference>